<dbReference type="InterPro" id="IPR052894">
    <property type="entry name" value="AsmA-related"/>
</dbReference>
<feature type="compositionally biased region" description="Pro residues" evidence="1">
    <location>
        <begin position="448"/>
        <end position="459"/>
    </location>
</feature>
<keyword evidence="2" id="KW-0812">Transmembrane</keyword>
<dbReference type="PANTHER" id="PTHR30441:SF8">
    <property type="entry name" value="DUF748 DOMAIN-CONTAINING PROTEIN"/>
    <property type="match status" value="1"/>
</dbReference>
<feature type="region of interest" description="Disordered" evidence="1">
    <location>
        <begin position="421"/>
        <end position="459"/>
    </location>
</feature>
<name>A0ABT7NFM0_9BURK</name>
<organism evidence="3 4">
    <name type="scientific">Variovorax dokdonensis</name>
    <dbReference type="NCBI Taxonomy" id="344883"/>
    <lineage>
        <taxon>Bacteria</taxon>
        <taxon>Pseudomonadati</taxon>
        <taxon>Pseudomonadota</taxon>
        <taxon>Betaproteobacteria</taxon>
        <taxon>Burkholderiales</taxon>
        <taxon>Comamonadaceae</taxon>
        <taxon>Variovorax</taxon>
    </lineage>
</organism>
<comment type="caution">
    <text evidence="3">The sequence shown here is derived from an EMBL/GenBank/DDBJ whole genome shotgun (WGS) entry which is preliminary data.</text>
</comment>
<accession>A0ABT7NFM0</accession>
<feature type="transmembrane region" description="Helical" evidence="2">
    <location>
        <begin position="7"/>
        <end position="30"/>
    </location>
</feature>
<evidence type="ECO:0000256" key="2">
    <source>
        <dbReference type="SAM" id="Phobius"/>
    </source>
</evidence>
<feature type="compositionally biased region" description="Low complexity" evidence="1">
    <location>
        <begin position="426"/>
        <end position="447"/>
    </location>
</feature>
<evidence type="ECO:0000256" key="1">
    <source>
        <dbReference type="SAM" id="MobiDB-lite"/>
    </source>
</evidence>
<sequence length="459" mass="48913">MSRLRVVWLGVAGCAVAALAVLAVAAWAWLPSQQEAATRLAQAFEERTGTEVTLGSVRWSLWPSPSLVVENVVTRQDNPIVADRVRLVGTWSSLLHRQPRVKEARFDGLLLSRDSLREFMAARTSSDAAPDPPLETARMLRDVRLVFDDLTWVDRRHVELTYSGDIDFGADGMPSRADIRRPDAKTQARMRLARQGDDTRWKVDIDVAGGTWNGEATLKDEPGAKGGRLQLQAALTPRDIEVEALAATFKRRSVVAGRASGTTKVDARGERWADLIRSLRTQTRFAAAPARITRFDLSRAITTVGAETAGATPLDRFSGIVETRNTGRGIEFRYSELKAQSGALSASGQIRLFNGKLEGDMAVDLVDGVVGVPVVISGTVQEPVLSPSAGAVAGAAVGSAVLPGVGTALGARLGHSIERLLDGESPGAQTQAPAKAGAAKATAKPATGEPPNPERGPSR</sequence>
<evidence type="ECO:0000313" key="3">
    <source>
        <dbReference type="EMBL" id="MDM0046717.1"/>
    </source>
</evidence>
<keyword evidence="4" id="KW-1185">Reference proteome</keyword>
<dbReference type="EMBL" id="JASZYV010000004">
    <property type="protein sequence ID" value="MDM0046717.1"/>
    <property type="molecule type" value="Genomic_DNA"/>
</dbReference>
<reference evidence="3" key="1">
    <citation type="submission" date="2023-06" db="EMBL/GenBank/DDBJ databases">
        <authorList>
            <person name="Jiang Y."/>
            <person name="Liu Q."/>
        </authorList>
    </citation>
    <scope>NUCLEOTIDE SEQUENCE</scope>
    <source>
        <strain evidence="3">CGMCC 1.12089</strain>
    </source>
</reference>
<keyword evidence="2" id="KW-1133">Transmembrane helix</keyword>
<dbReference type="Proteomes" id="UP001174908">
    <property type="component" value="Unassembled WGS sequence"/>
</dbReference>
<evidence type="ECO:0000313" key="4">
    <source>
        <dbReference type="Proteomes" id="UP001174908"/>
    </source>
</evidence>
<protein>
    <submittedName>
        <fullName evidence="3">AsmA-like C-terminal region-containing protein</fullName>
    </submittedName>
</protein>
<dbReference type="PANTHER" id="PTHR30441">
    <property type="entry name" value="DUF748 DOMAIN-CONTAINING PROTEIN"/>
    <property type="match status" value="1"/>
</dbReference>
<proteinExistence type="predicted"/>
<keyword evidence="2" id="KW-0472">Membrane</keyword>
<dbReference type="RefSeq" id="WP_286661831.1">
    <property type="nucleotide sequence ID" value="NZ_JASZYV010000004.1"/>
</dbReference>
<gene>
    <name evidence="3" type="ORF">QTH91_19660</name>
</gene>